<dbReference type="AlphaFoldDB" id="A0A8J7F843"/>
<evidence type="ECO:0000313" key="1">
    <source>
        <dbReference type="EMBL" id="MBE9395659.1"/>
    </source>
</evidence>
<dbReference type="RefSeq" id="WP_193951219.1">
    <property type="nucleotide sequence ID" value="NZ_JADEYS010000001.1"/>
</dbReference>
<reference evidence="1" key="1">
    <citation type="submission" date="2020-10" db="EMBL/GenBank/DDBJ databases">
        <title>Bacterium isolated from coastal waters sediment.</title>
        <authorList>
            <person name="Chen R.-J."/>
            <person name="Lu D.-C."/>
            <person name="Zhu K.-L."/>
            <person name="Du Z.-J."/>
        </authorList>
    </citation>
    <scope>NUCLEOTIDE SEQUENCE</scope>
    <source>
        <strain evidence="1">N1Y112</strain>
    </source>
</reference>
<dbReference type="InterPro" id="IPR029470">
    <property type="entry name" value="PDDEXK_4"/>
</dbReference>
<accession>A0A8J7F843</accession>
<dbReference type="Proteomes" id="UP000640333">
    <property type="component" value="Unassembled WGS sequence"/>
</dbReference>
<keyword evidence="2" id="KW-1185">Reference proteome</keyword>
<organism evidence="1 2">
    <name type="scientific">Pontibacterium sinense</name>
    <dbReference type="NCBI Taxonomy" id="2781979"/>
    <lineage>
        <taxon>Bacteria</taxon>
        <taxon>Pseudomonadati</taxon>
        <taxon>Pseudomonadota</taxon>
        <taxon>Gammaproteobacteria</taxon>
        <taxon>Oceanospirillales</taxon>
        <taxon>Oceanospirillaceae</taxon>
        <taxon>Pontibacterium</taxon>
    </lineage>
</organism>
<name>A0A8J7F843_9GAMM</name>
<comment type="caution">
    <text evidence="1">The sequence shown here is derived from an EMBL/GenBank/DDBJ whole genome shotgun (WGS) entry which is preliminary data.</text>
</comment>
<dbReference type="Pfam" id="PF14281">
    <property type="entry name" value="PDDEXK_4"/>
    <property type="match status" value="1"/>
</dbReference>
<protein>
    <submittedName>
        <fullName evidence="1">PD-(D/E)XK nuclease family protein</fullName>
    </submittedName>
</protein>
<dbReference type="EMBL" id="JADEYS010000001">
    <property type="protein sequence ID" value="MBE9395659.1"/>
    <property type="molecule type" value="Genomic_DNA"/>
</dbReference>
<sequence>MNAPNLFSLATKELSQDAFLAWLLQWGDPAHASVDPYLHELAVRFIRRLAGKDEDYQVHSVQAGRQWKNIDVWAFVNDELCLVIEDKKGTKEHSNQLTRYREFAAKEKPKMELSCIYVKFEEQSDLSAVRAANYSVFDRELMIALLDKYLANTPQAKQNNIIRDFFDYLTGLHNAINSYQVLPLDQWGWYAWQGFFSTIQKELGTGRWGYVANPAGGFQGYWWHTRRFEGVDFSFNCYLQLEQDQLIFKQKVDSSDSDGRRVARNFYRKCLKRAASNTDISIEKYGRLGKHMGVARLTDGYRIVKDDGLLDLPATVAKLRGMMSLLDSVEFSP</sequence>
<evidence type="ECO:0000313" key="2">
    <source>
        <dbReference type="Proteomes" id="UP000640333"/>
    </source>
</evidence>
<proteinExistence type="predicted"/>
<gene>
    <name evidence="1" type="ORF">IOQ59_00100</name>
</gene>